<organism evidence="4 5">
    <name type="scientific">Propylenella binzhouense</name>
    <dbReference type="NCBI Taxonomy" id="2555902"/>
    <lineage>
        <taxon>Bacteria</taxon>
        <taxon>Pseudomonadati</taxon>
        <taxon>Pseudomonadota</taxon>
        <taxon>Alphaproteobacteria</taxon>
        <taxon>Hyphomicrobiales</taxon>
        <taxon>Propylenellaceae</taxon>
        <taxon>Propylenella</taxon>
    </lineage>
</organism>
<gene>
    <name evidence="4" type="ORF">E4O86_11875</name>
</gene>
<dbReference type="Pfam" id="PF00941">
    <property type="entry name" value="FAD_binding_5"/>
    <property type="match status" value="1"/>
</dbReference>
<dbReference type="InterPro" id="IPR016166">
    <property type="entry name" value="FAD-bd_PCMH"/>
</dbReference>
<dbReference type="Gene3D" id="3.30.465.10">
    <property type="match status" value="2"/>
</dbReference>
<dbReference type="OrthoDB" id="9814706at2"/>
<dbReference type="InterPro" id="IPR051312">
    <property type="entry name" value="Diverse_Substr_Oxidored"/>
</dbReference>
<sequence>MNPFRYRTAADPDAAIGAALGGATFIAGGTDLIQLMQEGIAAPDLLMDINGIGYSGVASDLDGIRIGALTRLAEVADDPTVRARFPLVREAIESTASGQVRNMATVGGNLLQKTRCLYFRDRAAPCNKRAPGTGCSAFEGQNRINAVLGASAHCIATHPSDLAVALVAADAEVILRGPAGERTVLLESFYRLPEDRPDIETVLEPGELIVGVWLPIAAAARRSRYVKVRDRASFEWALASCAAAIATDGGEVLEARLAVGGVATKPWRLARSEAALVGRPFGPGAIREAAALAAEGAEPRGRNAYKVPLLVATVERTLMELRGAG</sequence>
<protein>
    <submittedName>
        <fullName evidence="4">Xanthine dehydrogenase family protein subunit M</fullName>
    </submittedName>
</protein>
<dbReference type="Pfam" id="PF03450">
    <property type="entry name" value="CO_deh_flav_C"/>
    <property type="match status" value="1"/>
</dbReference>
<dbReference type="AlphaFoldDB" id="A0A964T4L4"/>
<dbReference type="PANTHER" id="PTHR42659:SF1">
    <property type="entry name" value="OXIDOREDUCTASE"/>
    <property type="match status" value="1"/>
</dbReference>
<dbReference type="InterPro" id="IPR016169">
    <property type="entry name" value="FAD-bd_PCMH_sub2"/>
</dbReference>
<evidence type="ECO:0000256" key="1">
    <source>
        <dbReference type="ARBA" id="ARBA00022630"/>
    </source>
</evidence>
<keyword evidence="1" id="KW-0285">Flavoprotein</keyword>
<dbReference type="InterPro" id="IPR016167">
    <property type="entry name" value="FAD-bd_PCMH_sub1"/>
</dbReference>
<dbReference type="InterPro" id="IPR005107">
    <property type="entry name" value="CO_DH_flav_C"/>
</dbReference>
<accession>A0A964T4L4</accession>
<dbReference type="GO" id="GO:0071949">
    <property type="term" value="F:FAD binding"/>
    <property type="evidence" value="ECO:0007669"/>
    <property type="project" value="InterPro"/>
</dbReference>
<dbReference type="Gene3D" id="3.30.43.10">
    <property type="entry name" value="Uridine Diphospho-n-acetylenolpyruvylglucosamine Reductase, domain 2"/>
    <property type="match status" value="1"/>
</dbReference>
<dbReference type="SUPFAM" id="SSF56176">
    <property type="entry name" value="FAD-binding/transporter-associated domain-like"/>
    <property type="match status" value="1"/>
</dbReference>
<dbReference type="InterPro" id="IPR036318">
    <property type="entry name" value="FAD-bd_PCMH-like_sf"/>
</dbReference>
<dbReference type="GO" id="GO:0016491">
    <property type="term" value="F:oxidoreductase activity"/>
    <property type="evidence" value="ECO:0007669"/>
    <property type="project" value="InterPro"/>
</dbReference>
<dbReference type="SMART" id="SM01092">
    <property type="entry name" value="CO_deh_flav_C"/>
    <property type="match status" value="1"/>
</dbReference>
<reference evidence="4" key="1">
    <citation type="submission" date="2019-03" db="EMBL/GenBank/DDBJ databases">
        <title>Afifella sp. nov., isolated from activated sludge.</title>
        <authorList>
            <person name="Li Q."/>
            <person name="Liu Y."/>
        </authorList>
    </citation>
    <scope>NUCLEOTIDE SEQUENCE</scope>
    <source>
        <strain evidence="4">L72</strain>
    </source>
</reference>
<keyword evidence="5" id="KW-1185">Reference proteome</keyword>
<dbReference type="EMBL" id="SPKJ01000036">
    <property type="protein sequence ID" value="MYZ48406.1"/>
    <property type="molecule type" value="Genomic_DNA"/>
</dbReference>
<feature type="domain" description="FAD-binding PCMH-type" evidence="3">
    <location>
        <begin position="1"/>
        <end position="219"/>
    </location>
</feature>
<dbReference type="InterPro" id="IPR002346">
    <property type="entry name" value="Mopterin_DH_FAD-bd"/>
</dbReference>
<dbReference type="Proteomes" id="UP000773614">
    <property type="component" value="Unassembled WGS sequence"/>
</dbReference>
<evidence type="ECO:0000313" key="5">
    <source>
        <dbReference type="Proteomes" id="UP000773614"/>
    </source>
</evidence>
<keyword evidence="2" id="KW-0274">FAD</keyword>
<comment type="caution">
    <text evidence="4">The sequence shown here is derived from an EMBL/GenBank/DDBJ whole genome shotgun (WGS) entry which is preliminary data.</text>
</comment>
<dbReference type="PANTHER" id="PTHR42659">
    <property type="entry name" value="XANTHINE DEHYDROGENASE SUBUNIT C-RELATED"/>
    <property type="match status" value="1"/>
</dbReference>
<dbReference type="RefSeq" id="WP_161140754.1">
    <property type="nucleotide sequence ID" value="NZ_SPKJ01000036.1"/>
</dbReference>
<evidence type="ECO:0000313" key="4">
    <source>
        <dbReference type="EMBL" id="MYZ48406.1"/>
    </source>
</evidence>
<dbReference type="SUPFAM" id="SSF55447">
    <property type="entry name" value="CO dehydrogenase flavoprotein C-terminal domain-like"/>
    <property type="match status" value="1"/>
</dbReference>
<dbReference type="PROSITE" id="PS51387">
    <property type="entry name" value="FAD_PCMH"/>
    <property type="match status" value="1"/>
</dbReference>
<proteinExistence type="predicted"/>
<name>A0A964T4L4_9HYPH</name>
<dbReference type="InterPro" id="IPR036683">
    <property type="entry name" value="CO_DH_flav_C_dom_sf"/>
</dbReference>
<evidence type="ECO:0000256" key="2">
    <source>
        <dbReference type="ARBA" id="ARBA00022827"/>
    </source>
</evidence>
<evidence type="ECO:0000259" key="3">
    <source>
        <dbReference type="PROSITE" id="PS51387"/>
    </source>
</evidence>
<dbReference type="Gene3D" id="3.30.390.50">
    <property type="entry name" value="CO dehydrogenase flavoprotein, C-terminal domain"/>
    <property type="match status" value="1"/>
</dbReference>